<dbReference type="EC" id="1.4.3.19" evidence="5"/>
<dbReference type="PANTHER" id="PTHR13847">
    <property type="entry name" value="SARCOSINE DEHYDROGENASE-RELATED"/>
    <property type="match status" value="1"/>
</dbReference>
<organism evidence="8 9">
    <name type="scientific">Protofrankia coriariae</name>
    <dbReference type="NCBI Taxonomy" id="1562887"/>
    <lineage>
        <taxon>Bacteria</taxon>
        <taxon>Bacillati</taxon>
        <taxon>Actinomycetota</taxon>
        <taxon>Actinomycetes</taxon>
        <taxon>Frankiales</taxon>
        <taxon>Frankiaceae</taxon>
        <taxon>Protofrankia</taxon>
    </lineage>
</organism>
<evidence type="ECO:0000259" key="7">
    <source>
        <dbReference type="Pfam" id="PF01266"/>
    </source>
</evidence>
<dbReference type="Pfam" id="PF01266">
    <property type="entry name" value="DAO"/>
    <property type="match status" value="1"/>
</dbReference>
<dbReference type="Proteomes" id="UP000035425">
    <property type="component" value="Unassembled WGS sequence"/>
</dbReference>
<evidence type="ECO:0000256" key="6">
    <source>
        <dbReference type="SAM" id="MobiDB-lite"/>
    </source>
</evidence>
<keyword evidence="3" id="KW-0560">Oxidoreductase</keyword>
<feature type="compositionally biased region" description="Basic and acidic residues" evidence="6">
    <location>
        <begin position="400"/>
        <end position="413"/>
    </location>
</feature>
<gene>
    <name evidence="8" type="ORF">FrCorBMG51_12465</name>
</gene>
<keyword evidence="9" id="KW-1185">Reference proteome</keyword>
<dbReference type="PANTHER" id="PTHR13847:SF289">
    <property type="entry name" value="GLYCINE OXIDASE"/>
    <property type="match status" value="1"/>
</dbReference>
<evidence type="ECO:0000256" key="2">
    <source>
        <dbReference type="ARBA" id="ARBA00022977"/>
    </source>
</evidence>
<reference evidence="8 9" key="1">
    <citation type="submission" date="2014-12" db="EMBL/GenBank/DDBJ databases">
        <title>Frankia sp. BMG5.1 draft genome.</title>
        <authorList>
            <person name="Gtari M."/>
            <person name="Ghodhbane-Gtari F."/>
            <person name="Nouioui I."/>
            <person name="Ktari A."/>
            <person name="Hezbri K."/>
            <person name="Mimouni W."/>
            <person name="Sbissi I."/>
            <person name="Ayari A."/>
            <person name="Yamanaka T."/>
            <person name="Normand P."/>
            <person name="Tisa L.S."/>
            <person name="Boudabous A."/>
        </authorList>
    </citation>
    <scope>NUCLEOTIDE SEQUENCE [LARGE SCALE GENOMIC DNA]</scope>
    <source>
        <strain evidence="8 9">BMG5.1</strain>
    </source>
</reference>
<comment type="caution">
    <text evidence="8">The sequence shown here is derived from an EMBL/GenBank/DDBJ whole genome shotgun (WGS) entry which is preliminary data.</text>
</comment>
<comment type="catalytic activity">
    <reaction evidence="4">
        <text>glycine + O2 + H2O = glyoxylate + H2O2 + NH4(+)</text>
        <dbReference type="Rhea" id="RHEA:11532"/>
        <dbReference type="ChEBI" id="CHEBI:15377"/>
        <dbReference type="ChEBI" id="CHEBI:15379"/>
        <dbReference type="ChEBI" id="CHEBI:16240"/>
        <dbReference type="ChEBI" id="CHEBI:28938"/>
        <dbReference type="ChEBI" id="CHEBI:36655"/>
        <dbReference type="ChEBI" id="CHEBI:57305"/>
        <dbReference type="EC" id="1.4.3.19"/>
    </reaction>
</comment>
<evidence type="ECO:0000256" key="3">
    <source>
        <dbReference type="ARBA" id="ARBA00023002"/>
    </source>
</evidence>
<proteinExistence type="predicted"/>
<dbReference type="Gene3D" id="3.50.50.60">
    <property type="entry name" value="FAD/NAD(P)-binding domain"/>
    <property type="match status" value="1"/>
</dbReference>
<dbReference type="InterPro" id="IPR006076">
    <property type="entry name" value="FAD-dep_OxRdtase"/>
</dbReference>
<evidence type="ECO:0000256" key="4">
    <source>
        <dbReference type="ARBA" id="ARBA00049872"/>
    </source>
</evidence>
<evidence type="ECO:0000313" key="8">
    <source>
        <dbReference type="EMBL" id="KLL11233.1"/>
    </source>
</evidence>
<evidence type="ECO:0000256" key="1">
    <source>
        <dbReference type="ARBA" id="ARBA00004948"/>
    </source>
</evidence>
<sequence length="427" mass="44182">MPAAIMPPGAAVAPARAAGARDRGAPGSRPDVIVAGAGVIGLGVAWRARLRGLTVTVVDPAPGSGASWTAAGMLAPLSELRYGEQPLLALNMASAQRYPTFVAELERSSGTEVGYLRCGTLVAAWDSADMAGLRDIHGFARSLGLRTELLTRRELRARVPASASGLAGALSAPDDHQIDNRLLHGALLRACVAEGVTLLPAAARRWLLRGDRVVGLGLADGTELTAPVVVLACGAWSGQIDGLPPGVLPAVRPVKGQTLRLRTVGPPLLTCVLRGTVRGHPVYLVPRADGRIVVGASSEEAGFDLRPRAGAVYELLRDAQALVPGVGEAELEEVSTGLRPASPDNAPLIGPSRIPGLLLAVGHYRNGVLLTPVTADAIAGLLADGALPDEAAAFTPARFDHAGNRATEGRVADDQAVENRPTREDVR</sequence>
<dbReference type="NCBIfam" id="TIGR02352">
    <property type="entry name" value="thiamin_ThiO"/>
    <property type="match status" value="1"/>
</dbReference>
<dbReference type="InterPro" id="IPR036188">
    <property type="entry name" value="FAD/NAD-bd_sf"/>
</dbReference>
<dbReference type="EMBL" id="JWIO01000017">
    <property type="protein sequence ID" value="KLL11233.1"/>
    <property type="molecule type" value="Genomic_DNA"/>
</dbReference>
<protein>
    <recommendedName>
        <fullName evidence="5">glycine oxidase</fullName>
        <ecNumber evidence="5">1.4.3.19</ecNumber>
    </recommendedName>
</protein>
<dbReference type="SUPFAM" id="SSF51905">
    <property type="entry name" value="FAD/NAD(P)-binding domain"/>
    <property type="match status" value="1"/>
</dbReference>
<dbReference type="SUPFAM" id="SSF54373">
    <property type="entry name" value="FAD-linked reductases, C-terminal domain"/>
    <property type="match status" value="1"/>
</dbReference>
<feature type="region of interest" description="Disordered" evidence="6">
    <location>
        <begin position="400"/>
        <end position="427"/>
    </location>
</feature>
<keyword evidence="2" id="KW-0784">Thiamine biosynthesis</keyword>
<dbReference type="InterPro" id="IPR012727">
    <property type="entry name" value="Gly_oxidase_ThiO"/>
</dbReference>
<evidence type="ECO:0000256" key="5">
    <source>
        <dbReference type="ARBA" id="ARBA00050018"/>
    </source>
</evidence>
<feature type="domain" description="FAD dependent oxidoreductase" evidence="7">
    <location>
        <begin position="31"/>
        <end position="379"/>
    </location>
</feature>
<evidence type="ECO:0000313" key="9">
    <source>
        <dbReference type="Proteomes" id="UP000035425"/>
    </source>
</evidence>
<dbReference type="RefSeq" id="WP_047223226.1">
    <property type="nucleotide sequence ID" value="NZ_JWIO01000017.1"/>
</dbReference>
<comment type="pathway">
    <text evidence="1">Cofactor biosynthesis; thiamine diphosphate biosynthesis.</text>
</comment>
<accession>A0ABR5F3G9</accession>
<dbReference type="Gene3D" id="3.30.9.10">
    <property type="entry name" value="D-Amino Acid Oxidase, subunit A, domain 2"/>
    <property type="match status" value="1"/>
</dbReference>
<name>A0ABR5F3G9_9ACTN</name>